<dbReference type="RefSeq" id="WP_015800477.1">
    <property type="nucleotide sequence ID" value="NC_013093.1"/>
</dbReference>
<dbReference type="AlphaFoldDB" id="C6WBM0"/>
<proteinExistence type="predicted"/>
<dbReference type="SUPFAM" id="SSF52266">
    <property type="entry name" value="SGNH hydrolase"/>
    <property type="match status" value="1"/>
</dbReference>
<dbReference type="CDD" id="cd00229">
    <property type="entry name" value="SGNH_hydrolase"/>
    <property type="match status" value="1"/>
</dbReference>
<feature type="region of interest" description="Disordered" evidence="1">
    <location>
        <begin position="337"/>
        <end position="356"/>
    </location>
</feature>
<evidence type="ECO:0000313" key="4">
    <source>
        <dbReference type="Proteomes" id="UP000002213"/>
    </source>
</evidence>
<dbReference type="EMBL" id="CP001630">
    <property type="protein sequence ID" value="ACU35588.1"/>
    <property type="molecule type" value="Genomic_DNA"/>
</dbReference>
<dbReference type="Pfam" id="PF13472">
    <property type="entry name" value="Lipase_GDSL_2"/>
    <property type="match status" value="1"/>
</dbReference>
<dbReference type="InterPro" id="IPR013830">
    <property type="entry name" value="SGNH_hydro"/>
</dbReference>
<feature type="region of interest" description="Disordered" evidence="1">
    <location>
        <begin position="584"/>
        <end position="603"/>
    </location>
</feature>
<feature type="compositionally biased region" description="Low complexity" evidence="1">
    <location>
        <begin position="337"/>
        <end position="347"/>
    </location>
</feature>
<reference evidence="3 4" key="1">
    <citation type="journal article" date="2009" name="Stand. Genomic Sci.">
        <title>Complete genome sequence of Actinosynnema mirum type strain (101).</title>
        <authorList>
            <person name="Land M."/>
            <person name="Lapidus A."/>
            <person name="Mayilraj S."/>
            <person name="Chen F."/>
            <person name="Copeland A."/>
            <person name="Del Rio T.G."/>
            <person name="Nolan M."/>
            <person name="Lucas S."/>
            <person name="Tice H."/>
            <person name="Cheng J.F."/>
            <person name="Chertkov O."/>
            <person name="Bruce D."/>
            <person name="Goodwin L."/>
            <person name="Pitluck S."/>
            <person name="Rohde M."/>
            <person name="Goker M."/>
            <person name="Pati A."/>
            <person name="Ivanova N."/>
            <person name="Mavromatis K."/>
            <person name="Chen A."/>
            <person name="Palaniappan K."/>
            <person name="Hauser L."/>
            <person name="Chang Y.J."/>
            <person name="Jeffries C.C."/>
            <person name="Brettin T."/>
            <person name="Detter J.C."/>
            <person name="Han C."/>
            <person name="Chain P."/>
            <person name="Tindall B.J."/>
            <person name="Bristow J."/>
            <person name="Eisen J.A."/>
            <person name="Markowitz V."/>
            <person name="Hugenholtz P."/>
            <person name="Kyrpides N.C."/>
            <person name="Klenk H.P."/>
        </authorList>
    </citation>
    <scope>NUCLEOTIDE SEQUENCE [LARGE SCALE GENOMIC DNA]</scope>
    <source>
        <strain evidence="4">ATCC 29888 / DSM 43827 / JCM 3225 / NBRC 14064 / NCIMB 13271 / NRRL B-12336 / IMRU 3971 / 101</strain>
    </source>
</reference>
<dbReference type="eggNOG" id="COG2755">
    <property type="taxonomic scope" value="Bacteria"/>
</dbReference>
<dbReference type="Proteomes" id="UP000002213">
    <property type="component" value="Chromosome"/>
</dbReference>
<sequence>MRASLTAWRQALAFRSIEPVRVVCIGSSTTAGLNATAPDRRYSTALGHAIRARLGATGGTYLRGIDTAWSTTGTTTDVGRGLGLHSRSLAVGATMTTPSATCSGWTIYFEQGGTSGAFTYAIDGGSATTVTPDTTNSQIRHDGSVYVSAGSLGAHTLTITATAATVISGVYTHVNDQTSGVQVFNSGSSGTSSADWTGTGSPFLTHLSRISALDPALLIIMIGSNDSTGVDPALYRERVREQVLKTRAACPTATSVLLVHSFGRLDLPNPPWPWAAYGRALTDLAKDLPDTDVLDLTAHYPTSQINDTADLLSSDGIHASDRGHALLAELVATHLTTSSPASTPSSAGLRAASTPGTDPAALPGLVSAWRSSDLPNSAASALPSWAPYAGVQSAPLAQATGAKQPSVVASAFGAGTTIPVVRFSAAAAQVMQTAAWSQQYPVPLTILLVAKPSSTNYTLFSGTSGAFVYLGQSATPEMMVLGAGAASEAQVFTGQGRWRALGVAFNGANTLFAAHDIAPVVVTTGTSSAAKLGQFTLNGNSSGSLNGNVDVAEVLVFDRALTERQLTAALDVLAARYGLTTPSPSSAPVVPTSGTPVPNTSSGPVTVAVSGGTVTDIVIGGRSTALTGGTITLPAGSTIALIYTGPAPTWRWSS</sequence>
<protein>
    <submittedName>
        <fullName evidence="3">Lipolytic protein G-D-S-L family</fullName>
    </submittedName>
</protein>
<evidence type="ECO:0000256" key="1">
    <source>
        <dbReference type="SAM" id="MobiDB-lite"/>
    </source>
</evidence>
<dbReference type="HOGENOM" id="CLU_462832_0_0_11"/>
<dbReference type="InterPro" id="IPR036514">
    <property type="entry name" value="SGNH_hydro_sf"/>
</dbReference>
<gene>
    <name evidence="3" type="ordered locus">Amir_1639</name>
</gene>
<name>C6WBM0_ACTMD</name>
<organism evidence="3 4">
    <name type="scientific">Actinosynnema mirum (strain ATCC 29888 / DSM 43827 / JCM 3225 / NBRC 14064 / NCIMB 13271 / NRRL B-12336 / IMRU 3971 / 101)</name>
    <dbReference type="NCBI Taxonomy" id="446462"/>
    <lineage>
        <taxon>Bacteria</taxon>
        <taxon>Bacillati</taxon>
        <taxon>Actinomycetota</taxon>
        <taxon>Actinomycetes</taxon>
        <taxon>Pseudonocardiales</taxon>
        <taxon>Pseudonocardiaceae</taxon>
        <taxon>Actinosynnema</taxon>
    </lineage>
</organism>
<evidence type="ECO:0000313" key="3">
    <source>
        <dbReference type="EMBL" id="ACU35588.1"/>
    </source>
</evidence>
<feature type="domain" description="SGNH hydrolase-type esterase" evidence="2">
    <location>
        <begin position="176"/>
        <end position="326"/>
    </location>
</feature>
<dbReference type="Gene3D" id="3.40.50.1110">
    <property type="entry name" value="SGNH hydrolase"/>
    <property type="match status" value="1"/>
</dbReference>
<dbReference type="KEGG" id="ami:Amir_1639"/>
<dbReference type="STRING" id="446462.Amir_1639"/>
<keyword evidence="4" id="KW-1185">Reference proteome</keyword>
<dbReference type="OrthoDB" id="3650866at2"/>
<accession>C6WBM0</accession>
<evidence type="ECO:0000259" key="2">
    <source>
        <dbReference type="Pfam" id="PF13472"/>
    </source>
</evidence>